<evidence type="ECO:0000313" key="1">
    <source>
        <dbReference type="EMBL" id="CAB4221295.1"/>
    </source>
</evidence>
<name>A0A6J5T0U6_9CAUD</name>
<protein>
    <submittedName>
        <fullName evidence="1">Uncharacterized protein</fullName>
    </submittedName>
</protein>
<accession>A0A6J5T0U6</accession>
<dbReference type="EMBL" id="LR797503">
    <property type="protein sequence ID" value="CAB4221295.1"/>
    <property type="molecule type" value="Genomic_DNA"/>
</dbReference>
<gene>
    <name evidence="1" type="ORF">UFOVP1636_234</name>
</gene>
<reference evidence="1" key="1">
    <citation type="submission" date="2020-05" db="EMBL/GenBank/DDBJ databases">
        <authorList>
            <person name="Chiriac C."/>
            <person name="Salcher M."/>
            <person name="Ghai R."/>
            <person name="Kavagutti S V."/>
        </authorList>
    </citation>
    <scope>NUCLEOTIDE SEQUENCE</scope>
</reference>
<organism evidence="1">
    <name type="scientific">uncultured Caudovirales phage</name>
    <dbReference type="NCBI Taxonomy" id="2100421"/>
    <lineage>
        <taxon>Viruses</taxon>
        <taxon>Duplodnaviria</taxon>
        <taxon>Heunggongvirae</taxon>
        <taxon>Uroviricota</taxon>
        <taxon>Caudoviricetes</taxon>
        <taxon>Peduoviridae</taxon>
        <taxon>Maltschvirus</taxon>
        <taxon>Maltschvirus maltsch</taxon>
    </lineage>
</organism>
<sequence>MPNQKLISKKLCPVCKFYHVAVNYHRHGKVYYRAMCTSCIHKGKKIKPEAPNWYKSGYRKTEKCDKCGFKFKFSGQANVYYTDGNENNANWSNLKTICLNCQVEIKNITTSWIPGKIIPDF</sequence>
<proteinExistence type="predicted"/>